<proteinExistence type="predicted"/>
<gene>
    <name evidence="1" type="primary">ORF150379</name>
</gene>
<protein>
    <submittedName>
        <fullName evidence="1">Uncharacterized protein</fullName>
    </submittedName>
</protein>
<dbReference type="EMBL" id="HACG01038949">
    <property type="protein sequence ID" value="CEK85814.1"/>
    <property type="molecule type" value="Transcribed_RNA"/>
</dbReference>
<accession>A0A0B7AXU1</accession>
<name>A0A0B7AXU1_9EUPU</name>
<organism evidence="1">
    <name type="scientific">Arion vulgaris</name>
    <dbReference type="NCBI Taxonomy" id="1028688"/>
    <lineage>
        <taxon>Eukaryota</taxon>
        <taxon>Metazoa</taxon>
        <taxon>Spiralia</taxon>
        <taxon>Lophotrochozoa</taxon>
        <taxon>Mollusca</taxon>
        <taxon>Gastropoda</taxon>
        <taxon>Heterobranchia</taxon>
        <taxon>Euthyneura</taxon>
        <taxon>Panpulmonata</taxon>
        <taxon>Eupulmonata</taxon>
        <taxon>Stylommatophora</taxon>
        <taxon>Helicina</taxon>
        <taxon>Arionoidea</taxon>
        <taxon>Arionidae</taxon>
        <taxon>Arion</taxon>
    </lineage>
</organism>
<reference evidence="1" key="1">
    <citation type="submission" date="2014-12" db="EMBL/GenBank/DDBJ databases">
        <title>Insight into the proteome of Arion vulgaris.</title>
        <authorList>
            <person name="Aradska J."/>
            <person name="Bulat T."/>
            <person name="Smidak R."/>
            <person name="Sarate P."/>
            <person name="Gangsoo J."/>
            <person name="Sialana F."/>
            <person name="Bilban M."/>
            <person name="Lubec G."/>
        </authorList>
    </citation>
    <scope>NUCLEOTIDE SEQUENCE</scope>
    <source>
        <tissue evidence="1">Skin</tissue>
    </source>
</reference>
<sequence length="54" mass="6180">MLASLRARSITVEERYQEAKQIYPDMPDVTKDTSVEANLFSPPSYNHLLPEGRN</sequence>
<evidence type="ECO:0000313" key="1">
    <source>
        <dbReference type="EMBL" id="CEK85814.1"/>
    </source>
</evidence>
<dbReference type="AlphaFoldDB" id="A0A0B7AXU1"/>